<dbReference type="EMBL" id="JBHUME010000008">
    <property type="protein sequence ID" value="MFD2613556.1"/>
    <property type="molecule type" value="Genomic_DNA"/>
</dbReference>
<dbReference type="InterPro" id="IPR050090">
    <property type="entry name" value="Tyrosine_recombinase_XerCD"/>
</dbReference>
<dbReference type="InterPro" id="IPR011010">
    <property type="entry name" value="DNA_brk_join_enz"/>
</dbReference>
<sequence>MKVVQPIRDRRRLQAFKDYLLKTDFRNYALFMLGINTALRISDILPLKVWMVKGTHINLVTEKTDKRMRIKINKELRKVLDQLIEGKDDEDYLFPGRSRKKISGRKNEPISRSMAYKILAQAGKKFGLDNIGCHTMRKTCAYHLYERTKDIALLMELLGHTEPSDSLRYIGALQDLLDSALDENPL</sequence>
<keyword evidence="1" id="KW-0233">DNA recombination</keyword>
<dbReference type="InterPro" id="IPR013762">
    <property type="entry name" value="Integrase-like_cat_sf"/>
</dbReference>
<dbReference type="PROSITE" id="PS51898">
    <property type="entry name" value="TYR_RECOMBINASE"/>
    <property type="match status" value="1"/>
</dbReference>
<dbReference type="PANTHER" id="PTHR30349">
    <property type="entry name" value="PHAGE INTEGRASE-RELATED"/>
    <property type="match status" value="1"/>
</dbReference>
<dbReference type="InterPro" id="IPR002104">
    <property type="entry name" value="Integrase_catalytic"/>
</dbReference>
<dbReference type="Pfam" id="PF00589">
    <property type="entry name" value="Phage_integrase"/>
    <property type="match status" value="1"/>
</dbReference>
<dbReference type="Proteomes" id="UP001597541">
    <property type="component" value="Unassembled WGS sequence"/>
</dbReference>
<gene>
    <name evidence="3" type="ORF">ACFSUF_14080</name>
</gene>
<evidence type="ECO:0000313" key="4">
    <source>
        <dbReference type="Proteomes" id="UP001597541"/>
    </source>
</evidence>
<dbReference type="PANTHER" id="PTHR30349:SF82">
    <property type="entry name" value="INTEGRASE_RECOMBINASE YOEC-RELATED"/>
    <property type="match status" value="1"/>
</dbReference>
<comment type="caution">
    <text evidence="3">The sequence shown here is derived from an EMBL/GenBank/DDBJ whole genome shotgun (WGS) entry which is preliminary data.</text>
</comment>
<evidence type="ECO:0000259" key="2">
    <source>
        <dbReference type="PROSITE" id="PS51898"/>
    </source>
</evidence>
<reference evidence="4" key="1">
    <citation type="journal article" date="2019" name="Int. J. Syst. Evol. Microbiol.">
        <title>The Global Catalogue of Microorganisms (GCM) 10K type strain sequencing project: providing services to taxonomists for standard genome sequencing and annotation.</title>
        <authorList>
            <consortium name="The Broad Institute Genomics Platform"/>
            <consortium name="The Broad Institute Genome Sequencing Center for Infectious Disease"/>
            <person name="Wu L."/>
            <person name="Ma J."/>
        </authorList>
    </citation>
    <scope>NUCLEOTIDE SEQUENCE [LARGE SCALE GENOMIC DNA]</scope>
    <source>
        <strain evidence="4">KCTC 3950</strain>
    </source>
</reference>
<proteinExistence type="predicted"/>
<accession>A0ABW5PDX9</accession>
<protein>
    <submittedName>
        <fullName evidence="3">Tyrosine-type recombinase/integrase</fullName>
    </submittedName>
</protein>
<feature type="domain" description="Tyr recombinase" evidence="2">
    <location>
        <begin position="2"/>
        <end position="182"/>
    </location>
</feature>
<evidence type="ECO:0000256" key="1">
    <source>
        <dbReference type="ARBA" id="ARBA00023172"/>
    </source>
</evidence>
<dbReference type="Gene3D" id="1.10.443.10">
    <property type="entry name" value="Intergrase catalytic core"/>
    <property type="match status" value="1"/>
</dbReference>
<keyword evidence="4" id="KW-1185">Reference proteome</keyword>
<dbReference type="RefSeq" id="WP_377603565.1">
    <property type="nucleotide sequence ID" value="NZ_JBHUME010000008.1"/>
</dbReference>
<dbReference type="SUPFAM" id="SSF56349">
    <property type="entry name" value="DNA breaking-rejoining enzymes"/>
    <property type="match status" value="1"/>
</dbReference>
<evidence type="ECO:0000313" key="3">
    <source>
        <dbReference type="EMBL" id="MFD2613556.1"/>
    </source>
</evidence>
<name>A0ABW5PDX9_9BACL</name>
<organism evidence="3 4">
    <name type="scientific">Paenibacillus gansuensis</name>
    <dbReference type="NCBI Taxonomy" id="306542"/>
    <lineage>
        <taxon>Bacteria</taxon>
        <taxon>Bacillati</taxon>
        <taxon>Bacillota</taxon>
        <taxon>Bacilli</taxon>
        <taxon>Bacillales</taxon>
        <taxon>Paenibacillaceae</taxon>
        <taxon>Paenibacillus</taxon>
    </lineage>
</organism>